<evidence type="ECO:0000313" key="1">
    <source>
        <dbReference type="EMBL" id="QOX64922.1"/>
    </source>
</evidence>
<dbReference type="Proteomes" id="UP000594014">
    <property type="component" value="Chromosome"/>
</dbReference>
<accession>A0ACD1AEF2</accession>
<organism evidence="1 2">
    <name type="scientific">Anoxybacterium hadale</name>
    <dbReference type="NCBI Taxonomy" id="3408580"/>
    <lineage>
        <taxon>Bacteria</taxon>
        <taxon>Bacillati</taxon>
        <taxon>Bacillota</taxon>
        <taxon>Clostridia</taxon>
        <taxon>Peptostreptococcales</taxon>
        <taxon>Anaerovoracaceae</taxon>
        <taxon>Anoxybacterium</taxon>
    </lineage>
</organism>
<gene>
    <name evidence="1" type="ORF">FRZ06_17000</name>
</gene>
<sequence>MNFKREIIKDFYLRDTCVENIFINEYMTQAPGDYVKVYLFAIMYADFDLQMSNETIAKHLGMEDEDVLKAWSYWEKMGVVKKHYEKASDKFRYQVEFLNLKERVYGKKPKLQKTESKVPDRLKELMADDTIKDMYSEIERITGRLFTGKEPSEILSWIDDYNATPEMIVYAYSYCVKKKNHSNHKYVAAVVKEWTAQGLKTIEQIEDYLEETDNRHYLYKRVLRALGFLRNATEEEKRVMDTWFDQMGFSIEKVLDACKKTTGISNPNINYINSVLKAWSNGVDKPTPAHEEGKTGTGSISKVMKYYEELRASNELKAEGRRAEVYSRIPRVKEIEEESREIGLQISRVMLSGGNDVKNRIRDMKYRVDSLNEEKAYLMTENNFKIDYMDMVYHCPLCRDTGTQDTGDRCICFAERLAAIQKMD</sequence>
<evidence type="ECO:0000313" key="2">
    <source>
        <dbReference type="Proteomes" id="UP000594014"/>
    </source>
</evidence>
<name>A0ACD1AEF2_9FIRM</name>
<dbReference type="EMBL" id="CP042469">
    <property type="protein sequence ID" value="QOX64922.1"/>
    <property type="molecule type" value="Genomic_DNA"/>
</dbReference>
<keyword evidence="2" id="KW-1185">Reference proteome</keyword>
<protein>
    <submittedName>
        <fullName evidence="1">DnaD domain protein</fullName>
    </submittedName>
</protein>
<proteinExistence type="predicted"/>
<reference evidence="1" key="1">
    <citation type="submission" date="2019-08" db="EMBL/GenBank/DDBJ databases">
        <title>Genome sequence of Clostridiales bacterium MT110.</title>
        <authorList>
            <person name="Cao J."/>
        </authorList>
    </citation>
    <scope>NUCLEOTIDE SEQUENCE</scope>
    <source>
        <strain evidence="1">MT110</strain>
    </source>
</reference>